<reference evidence="4 5" key="1">
    <citation type="submission" date="2014-11" db="EMBL/GenBank/DDBJ databases">
        <authorList>
            <person name="Zhu J."/>
            <person name="Qi W."/>
            <person name="Song R."/>
        </authorList>
    </citation>
    <scope>NUCLEOTIDE SEQUENCE [LARGE SCALE GENOMIC DNA]</scope>
</reference>
<dbReference type="Proteomes" id="UP000041254">
    <property type="component" value="Unassembled WGS sequence"/>
</dbReference>
<protein>
    <recommendedName>
        <fullName evidence="3">Lebercilin domain-containing protein</fullName>
    </recommendedName>
</protein>
<dbReference type="Pfam" id="PF15619">
    <property type="entry name" value="Lebercilin"/>
    <property type="match status" value="1"/>
</dbReference>
<keyword evidence="5" id="KW-1185">Reference proteome</keyword>
<dbReference type="OrthoDB" id="300160at2759"/>
<organism evidence="4 5">
    <name type="scientific">Vitrella brassicaformis (strain CCMP3155)</name>
    <dbReference type="NCBI Taxonomy" id="1169540"/>
    <lineage>
        <taxon>Eukaryota</taxon>
        <taxon>Sar</taxon>
        <taxon>Alveolata</taxon>
        <taxon>Colpodellida</taxon>
        <taxon>Vitrellaceae</taxon>
        <taxon>Vitrella</taxon>
    </lineage>
</organism>
<name>A0A0G4H7V1_VITBC</name>
<feature type="coiled-coil region" evidence="1">
    <location>
        <begin position="134"/>
        <end position="250"/>
    </location>
</feature>
<feature type="region of interest" description="Disordered" evidence="2">
    <location>
        <begin position="278"/>
        <end position="299"/>
    </location>
</feature>
<dbReference type="PhylomeDB" id="A0A0G4H7V1"/>
<evidence type="ECO:0000313" key="4">
    <source>
        <dbReference type="EMBL" id="CEM39839.1"/>
    </source>
</evidence>
<evidence type="ECO:0000313" key="5">
    <source>
        <dbReference type="Proteomes" id="UP000041254"/>
    </source>
</evidence>
<feature type="domain" description="Lebercilin" evidence="3">
    <location>
        <begin position="170"/>
        <end position="348"/>
    </location>
</feature>
<dbReference type="InParanoid" id="A0A0G4H7V1"/>
<proteinExistence type="predicted"/>
<evidence type="ECO:0000259" key="3">
    <source>
        <dbReference type="Pfam" id="PF15619"/>
    </source>
</evidence>
<dbReference type="AlphaFoldDB" id="A0A0G4H7V1"/>
<sequence>MPDKSLQQVIDFWASLLYVQREDPLDEHDTGGLLPAIQAPSVHHPPPVAASPQKATDYRDLYSVQQSVSASLHQGLPSLTDRHRRGSEYLSKLQAANVQLKQQLKDMCEQVDAVLTHISKTAKDSREEAVTRALRAKDEELRNAHKRLEIYRRDIAALKRQLDENGNIERVLALESEVKQRERQLEQLMRDNKGLQRVQRQQERALADAAHANAEIPTRIRQLNEELRRLKVENHALKAKQQEMEQAAKKQHGQCIDLEGKLRKYTLLLKGKIDVTDLQSHKAKSPPPHEVPSEELERLSRDLQTVREARSRDEAKNKRAMRVQEAELKVLHGQIEELDAQLRAKDNEYRMNQVKLNEMRRLLRQHNVRGAHVLVPSTGAAPPSAPPLPQEGEEEVLRAALVEKEHSKPSVAPPSMPAVQQSVDIWRMQNDHLHVQQSYEQEDFEDYDDMD</sequence>
<dbReference type="InterPro" id="IPR028933">
    <property type="entry name" value="Lebercilin_dom"/>
</dbReference>
<keyword evidence="1" id="KW-0175">Coiled coil</keyword>
<dbReference type="EMBL" id="CDMY01001052">
    <property type="protein sequence ID" value="CEM39839.1"/>
    <property type="molecule type" value="Genomic_DNA"/>
</dbReference>
<dbReference type="VEuPathDB" id="CryptoDB:Vbra_19804"/>
<accession>A0A0G4H7V1</accession>
<evidence type="ECO:0000256" key="2">
    <source>
        <dbReference type="SAM" id="MobiDB-lite"/>
    </source>
</evidence>
<gene>
    <name evidence="4" type="ORF">Vbra_19804</name>
</gene>
<evidence type="ECO:0000256" key="1">
    <source>
        <dbReference type="SAM" id="Coils"/>
    </source>
</evidence>